<dbReference type="EMBL" id="JAAKZF010000045">
    <property type="protein sequence ID" value="NGO54143.1"/>
    <property type="molecule type" value="Genomic_DNA"/>
</dbReference>
<dbReference type="PANTHER" id="PTHR33751:SF9">
    <property type="entry name" value="CYTOCHROME C4"/>
    <property type="match status" value="1"/>
</dbReference>
<keyword evidence="2 6" id="KW-0349">Heme</keyword>
<comment type="caution">
    <text evidence="8">The sequence shown here is derived from an EMBL/GenBank/DDBJ whole genome shotgun (WGS) entry which is preliminary data.</text>
</comment>
<feature type="domain" description="Cytochrome c" evidence="7">
    <location>
        <begin position="74"/>
        <end position="160"/>
    </location>
</feature>
<evidence type="ECO:0000313" key="9">
    <source>
        <dbReference type="Proteomes" id="UP001642900"/>
    </source>
</evidence>
<keyword evidence="4" id="KW-0249">Electron transport</keyword>
<keyword evidence="3 6" id="KW-0479">Metal-binding</keyword>
<dbReference type="Gene3D" id="1.10.760.10">
    <property type="entry name" value="Cytochrome c-like domain"/>
    <property type="match status" value="3"/>
</dbReference>
<dbReference type="RefSeq" id="WP_165032189.1">
    <property type="nucleotide sequence ID" value="NZ_JAAKZF010000045.1"/>
</dbReference>
<dbReference type="Proteomes" id="UP001642900">
    <property type="component" value="Unassembled WGS sequence"/>
</dbReference>
<dbReference type="InterPro" id="IPR036909">
    <property type="entry name" value="Cyt_c-like_dom_sf"/>
</dbReference>
<sequence length="380" mass="41097">MWAKLALNRLIVSLAVLLTLVAAAGAAFIWSGLYNVAASRDHFSVTTWILEKVLEQSVATQSAFIETPPLDDPDLVRLGAAHYEGGCVPCHSRPGEPINVIVSQMLPSPPHLADVAAGQPPEELYWIVKHGLKYTGMPAWPAPIRDDEVWALTAFLMELAGGEMDNYRQLAGLDRVPSGALAGTEPTHQTEAVTLTQCIRCHDDAAVSTISTLVPQLGGQSIEYLERALKEYAARVRPSGIMQPVATHLDDREIAKFADYYASLDVQPGQHVIDPARIARGRALATEGDPKNAIPRCLACHSRSRAAEFPALAGQHADYLAGQLRVWQSGGRNRTAYGQIMASIARRLTDEQMLDVAAYFASLPPEAYRNDAASASPGSE</sequence>
<accession>A0A6G4WIW8</accession>
<evidence type="ECO:0000313" key="8">
    <source>
        <dbReference type="EMBL" id="NGO54143.1"/>
    </source>
</evidence>
<evidence type="ECO:0000256" key="6">
    <source>
        <dbReference type="PROSITE-ProRule" id="PRU00433"/>
    </source>
</evidence>
<dbReference type="GO" id="GO:0009055">
    <property type="term" value="F:electron transfer activity"/>
    <property type="evidence" value="ECO:0007669"/>
    <property type="project" value="InterPro"/>
</dbReference>
<dbReference type="GO" id="GO:0046872">
    <property type="term" value="F:metal ion binding"/>
    <property type="evidence" value="ECO:0007669"/>
    <property type="project" value="UniProtKB-KW"/>
</dbReference>
<dbReference type="Pfam" id="PF13442">
    <property type="entry name" value="Cytochrome_CBB3"/>
    <property type="match status" value="1"/>
</dbReference>
<feature type="domain" description="Cytochrome c" evidence="7">
    <location>
        <begin position="276"/>
        <end position="364"/>
    </location>
</feature>
<dbReference type="InterPro" id="IPR050597">
    <property type="entry name" value="Cytochrome_c_Oxidase_Subunit"/>
</dbReference>
<evidence type="ECO:0000256" key="1">
    <source>
        <dbReference type="ARBA" id="ARBA00022448"/>
    </source>
</evidence>
<protein>
    <submittedName>
        <fullName evidence="8">C-type cytochrome</fullName>
    </submittedName>
</protein>
<dbReference type="SUPFAM" id="SSF46626">
    <property type="entry name" value="Cytochrome c"/>
    <property type="match status" value="3"/>
</dbReference>
<evidence type="ECO:0000256" key="4">
    <source>
        <dbReference type="ARBA" id="ARBA00022982"/>
    </source>
</evidence>
<dbReference type="InterPro" id="IPR009056">
    <property type="entry name" value="Cyt_c-like_dom"/>
</dbReference>
<keyword evidence="5 6" id="KW-0408">Iron</keyword>
<evidence type="ECO:0000259" key="7">
    <source>
        <dbReference type="PROSITE" id="PS51007"/>
    </source>
</evidence>
<evidence type="ECO:0000256" key="2">
    <source>
        <dbReference type="ARBA" id="ARBA00022617"/>
    </source>
</evidence>
<dbReference type="PANTHER" id="PTHR33751">
    <property type="entry name" value="CBB3-TYPE CYTOCHROME C OXIDASE SUBUNIT FIXP"/>
    <property type="match status" value="1"/>
</dbReference>
<dbReference type="PROSITE" id="PS51007">
    <property type="entry name" value="CYTC"/>
    <property type="match status" value="3"/>
</dbReference>
<feature type="domain" description="Cytochrome c" evidence="7">
    <location>
        <begin position="174"/>
        <end position="265"/>
    </location>
</feature>
<organism evidence="8 9">
    <name type="scientific">Allomesorhizobium camelthorni</name>
    <dbReference type="NCBI Taxonomy" id="475069"/>
    <lineage>
        <taxon>Bacteria</taxon>
        <taxon>Pseudomonadati</taxon>
        <taxon>Pseudomonadota</taxon>
        <taxon>Alphaproteobacteria</taxon>
        <taxon>Hyphomicrobiales</taxon>
        <taxon>Phyllobacteriaceae</taxon>
        <taxon>Allomesorhizobium</taxon>
    </lineage>
</organism>
<dbReference type="Pfam" id="PF00034">
    <property type="entry name" value="Cytochrom_C"/>
    <property type="match status" value="1"/>
</dbReference>
<keyword evidence="9" id="KW-1185">Reference proteome</keyword>
<gene>
    <name evidence="8" type="ORF">G6N73_23870</name>
</gene>
<dbReference type="GO" id="GO:0020037">
    <property type="term" value="F:heme binding"/>
    <property type="evidence" value="ECO:0007669"/>
    <property type="project" value="InterPro"/>
</dbReference>
<reference evidence="8 9" key="1">
    <citation type="submission" date="2020-02" db="EMBL/GenBank/DDBJ databases">
        <title>Genome sequence of strain CCNWXJ40-4.</title>
        <authorList>
            <person name="Gao J."/>
            <person name="Sun J."/>
        </authorList>
    </citation>
    <scope>NUCLEOTIDE SEQUENCE [LARGE SCALE GENOMIC DNA]</scope>
    <source>
        <strain evidence="8 9">CCNWXJ 40-4</strain>
    </source>
</reference>
<proteinExistence type="predicted"/>
<evidence type="ECO:0000256" key="5">
    <source>
        <dbReference type="ARBA" id="ARBA00023004"/>
    </source>
</evidence>
<evidence type="ECO:0000256" key="3">
    <source>
        <dbReference type="ARBA" id="ARBA00022723"/>
    </source>
</evidence>
<name>A0A6G4WIW8_9HYPH</name>
<dbReference type="AlphaFoldDB" id="A0A6G4WIW8"/>
<keyword evidence="1" id="KW-0813">Transport</keyword>